<dbReference type="SUPFAM" id="SSF46785">
    <property type="entry name" value="Winged helix' DNA-binding domain"/>
    <property type="match status" value="1"/>
</dbReference>
<dbReference type="SMART" id="SM00866">
    <property type="entry name" value="UTRA"/>
    <property type="match status" value="1"/>
</dbReference>
<sequence>MAKYEEIYSALRTGIERGDYPFLSFLPSENSLAGDFGISRNTVRKALQYLASQGYVQAMQGKGIQVIFRQHRNSHFLLAGIESLAEAGRRLGIEVRTRLLDSRTVSVDAGLAEHSGLPEGASALALTRLRFLDGRAAIVDHNMFLTGVVPQIPAEAAESSIYDYLENELGVSIVSSSRLATIEPADEEDLRYLDLGGQNCVGVVESFSFDSAGVPFEYTRSHHAARTFSFISTAQRLPSQR</sequence>
<proteinExistence type="predicted"/>
<dbReference type="EMBL" id="JAPTMY010000014">
    <property type="protein sequence ID" value="MCZ0857938.1"/>
    <property type="molecule type" value="Genomic_DNA"/>
</dbReference>
<dbReference type="InterPro" id="IPR011663">
    <property type="entry name" value="UTRA"/>
</dbReference>
<dbReference type="InterPro" id="IPR028978">
    <property type="entry name" value="Chorismate_lyase_/UTRA_dom_sf"/>
</dbReference>
<feature type="domain" description="HTH gntR-type" evidence="4">
    <location>
        <begin position="1"/>
        <end position="69"/>
    </location>
</feature>
<evidence type="ECO:0000256" key="2">
    <source>
        <dbReference type="ARBA" id="ARBA00023125"/>
    </source>
</evidence>
<dbReference type="SMART" id="SM00345">
    <property type="entry name" value="HTH_GNTR"/>
    <property type="match status" value="1"/>
</dbReference>
<dbReference type="InterPro" id="IPR050679">
    <property type="entry name" value="Bact_HTH_transcr_reg"/>
</dbReference>
<evidence type="ECO:0000256" key="3">
    <source>
        <dbReference type="ARBA" id="ARBA00023163"/>
    </source>
</evidence>
<reference evidence="5" key="1">
    <citation type="submission" date="2022-10" db="EMBL/GenBank/DDBJ databases">
        <title>Genome sequence of Actinomyces israelii ATCC 10048.</title>
        <authorList>
            <person name="Watt R.M."/>
            <person name="Tong W.M."/>
        </authorList>
    </citation>
    <scope>NUCLEOTIDE SEQUENCE</scope>
    <source>
        <strain evidence="5">ATCC 10048</strain>
    </source>
</reference>
<dbReference type="PANTHER" id="PTHR44846:SF12">
    <property type="entry name" value="HTH-TYPE TRANSCRIPTIONAL REGULATOR TRER"/>
    <property type="match status" value="1"/>
</dbReference>
<dbReference type="InterPro" id="IPR036388">
    <property type="entry name" value="WH-like_DNA-bd_sf"/>
</dbReference>
<dbReference type="Gene3D" id="1.10.10.10">
    <property type="entry name" value="Winged helix-like DNA-binding domain superfamily/Winged helix DNA-binding domain"/>
    <property type="match status" value="1"/>
</dbReference>
<dbReference type="Proteomes" id="UP001072034">
    <property type="component" value="Unassembled WGS sequence"/>
</dbReference>
<evidence type="ECO:0000256" key="1">
    <source>
        <dbReference type="ARBA" id="ARBA00023015"/>
    </source>
</evidence>
<keyword evidence="1" id="KW-0805">Transcription regulation</keyword>
<dbReference type="InterPro" id="IPR000524">
    <property type="entry name" value="Tscrpt_reg_HTH_GntR"/>
</dbReference>
<dbReference type="Pfam" id="PF07702">
    <property type="entry name" value="UTRA"/>
    <property type="match status" value="1"/>
</dbReference>
<dbReference type="RefSeq" id="WP_268917429.1">
    <property type="nucleotide sequence ID" value="NZ_CP124548.1"/>
</dbReference>
<accession>A0ABT4I868</accession>
<keyword evidence="6" id="KW-1185">Reference proteome</keyword>
<keyword evidence="3" id="KW-0804">Transcription</keyword>
<evidence type="ECO:0000259" key="4">
    <source>
        <dbReference type="PROSITE" id="PS50949"/>
    </source>
</evidence>
<keyword evidence="2" id="KW-0238">DNA-binding</keyword>
<comment type="caution">
    <text evidence="5">The sequence shown here is derived from an EMBL/GenBank/DDBJ whole genome shotgun (WGS) entry which is preliminary data.</text>
</comment>
<name>A0ABT4I868_9ACTO</name>
<gene>
    <name evidence="5" type="ORF">OHJ16_07755</name>
</gene>
<dbReference type="PANTHER" id="PTHR44846">
    <property type="entry name" value="MANNOSYL-D-GLYCERATE TRANSPORT/METABOLISM SYSTEM REPRESSOR MNGR-RELATED"/>
    <property type="match status" value="1"/>
</dbReference>
<dbReference type="PRINTS" id="PR00035">
    <property type="entry name" value="HTHGNTR"/>
</dbReference>
<evidence type="ECO:0000313" key="5">
    <source>
        <dbReference type="EMBL" id="MCZ0857938.1"/>
    </source>
</evidence>
<dbReference type="Pfam" id="PF00392">
    <property type="entry name" value="GntR"/>
    <property type="match status" value="1"/>
</dbReference>
<dbReference type="CDD" id="cd07377">
    <property type="entry name" value="WHTH_GntR"/>
    <property type="match status" value="1"/>
</dbReference>
<dbReference type="SUPFAM" id="SSF64288">
    <property type="entry name" value="Chorismate lyase-like"/>
    <property type="match status" value="1"/>
</dbReference>
<evidence type="ECO:0000313" key="6">
    <source>
        <dbReference type="Proteomes" id="UP001072034"/>
    </source>
</evidence>
<dbReference type="InterPro" id="IPR036390">
    <property type="entry name" value="WH_DNA-bd_sf"/>
</dbReference>
<dbReference type="Gene3D" id="3.40.1410.10">
    <property type="entry name" value="Chorismate lyase-like"/>
    <property type="match status" value="1"/>
</dbReference>
<dbReference type="PROSITE" id="PS50949">
    <property type="entry name" value="HTH_GNTR"/>
    <property type="match status" value="1"/>
</dbReference>
<protein>
    <submittedName>
        <fullName evidence="5">UTRA domain-containing protein</fullName>
    </submittedName>
</protein>
<organism evidence="5 6">
    <name type="scientific">Actinomyces israelii</name>
    <dbReference type="NCBI Taxonomy" id="1659"/>
    <lineage>
        <taxon>Bacteria</taxon>
        <taxon>Bacillati</taxon>
        <taxon>Actinomycetota</taxon>
        <taxon>Actinomycetes</taxon>
        <taxon>Actinomycetales</taxon>
        <taxon>Actinomycetaceae</taxon>
        <taxon>Actinomyces</taxon>
    </lineage>
</organism>